<reference evidence="6 7" key="1">
    <citation type="submission" date="2024-03" db="EMBL/GenBank/DDBJ databases">
        <title>YIM 134122 draft genome.</title>
        <authorList>
            <person name="Zuo S."/>
            <person name="Xiong L."/>
        </authorList>
    </citation>
    <scope>NUCLEOTIDE SEQUENCE [LARGE SCALE GENOMIC DNA]</scope>
    <source>
        <strain evidence="6 7">YIM 134122</strain>
    </source>
</reference>
<keyword evidence="3" id="KW-0975">Bacterial flagellum</keyword>
<comment type="caution">
    <text evidence="6">The sequence shown here is derived from an EMBL/GenBank/DDBJ whole genome shotgun (WGS) entry which is preliminary data.</text>
</comment>
<evidence type="ECO:0000256" key="2">
    <source>
        <dbReference type="ARBA" id="ARBA00005709"/>
    </source>
</evidence>
<dbReference type="InterPro" id="IPR001492">
    <property type="entry name" value="Flagellin"/>
</dbReference>
<dbReference type="RefSeq" id="WP_342112683.1">
    <property type="nucleotide sequence ID" value="NZ_JBCAUN010000001.1"/>
</dbReference>
<proteinExistence type="inferred from homology"/>
<evidence type="ECO:0000259" key="4">
    <source>
        <dbReference type="Pfam" id="PF00669"/>
    </source>
</evidence>
<sequence length="294" mass="31237">MITRVTQTMMMRSAQQNLQASAARLAATQEKAASLRAISRPSDDPTGTADALRTRAEQRSVDQYTRNADNGIGWLTTADSALSTASNVLRRARDLTVQGANDGALSPTAKEAIAVELESLRDDLLGIANTAYLGRNVFAGNSDAGVAFQPDFSFTGAAGSTVQRRVAADQTVRVDADGDAAFGSGAASVFQLLSTIAADLRSGRNVTARLGEIDDRATKMVSTHAEVGQRQAQIERAEEMLVAQTGSLETRRAAIEDVDIGQISLELKMQELAYQSAIAVSAKVLPATLMDYLR</sequence>
<keyword evidence="6" id="KW-0969">Cilium</keyword>
<feature type="domain" description="Flagellin N-terminal" evidence="4">
    <location>
        <begin position="7"/>
        <end position="141"/>
    </location>
</feature>
<dbReference type="NCBIfam" id="TIGR02550">
    <property type="entry name" value="flagell_flgL"/>
    <property type="match status" value="1"/>
</dbReference>
<gene>
    <name evidence="6" type="primary">flgL</name>
    <name evidence="6" type="ORF">WJX64_06690</name>
</gene>
<comment type="subcellular location">
    <subcellularLocation>
        <location evidence="1">Bacterial flagellum</location>
    </subcellularLocation>
</comment>
<evidence type="ECO:0000313" key="7">
    <source>
        <dbReference type="Proteomes" id="UP001425155"/>
    </source>
</evidence>
<dbReference type="PRINTS" id="PR00207">
    <property type="entry name" value="FLAGELLIN"/>
</dbReference>
<evidence type="ECO:0000256" key="1">
    <source>
        <dbReference type="ARBA" id="ARBA00004365"/>
    </source>
</evidence>
<dbReference type="EMBL" id="JBCLVG010000001">
    <property type="protein sequence ID" value="MEN1946223.1"/>
    <property type="molecule type" value="Genomic_DNA"/>
</dbReference>
<organism evidence="6 7">
    <name type="scientific">Leifsonia stereocauli</name>
    <dbReference type="NCBI Taxonomy" id="3134136"/>
    <lineage>
        <taxon>Bacteria</taxon>
        <taxon>Bacillati</taxon>
        <taxon>Actinomycetota</taxon>
        <taxon>Actinomycetes</taxon>
        <taxon>Micrococcales</taxon>
        <taxon>Microbacteriaceae</taxon>
        <taxon>Leifsonia</taxon>
    </lineage>
</organism>
<dbReference type="PANTHER" id="PTHR42792:SF1">
    <property type="entry name" value="FLAGELLAR HOOK-ASSOCIATED PROTEIN 3"/>
    <property type="match status" value="1"/>
</dbReference>
<accession>A0ABU9W2Z2</accession>
<evidence type="ECO:0000256" key="3">
    <source>
        <dbReference type="ARBA" id="ARBA00023143"/>
    </source>
</evidence>
<comment type="similarity">
    <text evidence="2">Belongs to the bacterial flagellin family.</text>
</comment>
<keyword evidence="6" id="KW-0966">Cell projection</keyword>
<dbReference type="Proteomes" id="UP001425155">
    <property type="component" value="Unassembled WGS sequence"/>
</dbReference>
<dbReference type="InterPro" id="IPR001029">
    <property type="entry name" value="Flagellin_N"/>
</dbReference>
<keyword evidence="7" id="KW-1185">Reference proteome</keyword>
<dbReference type="Gene3D" id="1.20.1330.10">
    <property type="entry name" value="f41 fragment of flagellin, N-terminal domain"/>
    <property type="match status" value="1"/>
</dbReference>
<dbReference type="Pfam" id="PF00669">
    <property type="entry name" value="Flagellin_N"/>
    <property type="match status" value="1"/>
</dbReference>
<feature type="domain" description="Flagellin C-terminal" evidence="5">
    <location>
        <begin position="211"/>
        <end position="284"/>
    </location>
</feature>
<protein>
    <submittedName>
        <fullName evidence="6">Flagellar hook-associated protein FlgL</fullName>
    </submittedName>
</protein>
<dbReference type="Pfam" id="PF00700">
    <property type="entry name" value="Flagellin_C"/>
    <property type="match status" value="1"/>
</dbReference>
<dbReference type="InterPro" id="IPR046358">
    <property type="entry name" value="Flagellin_C"/>
</dbReference>
<dbReference type="SUPFAM" id="SSF64518">
    <property type="entry name" value="Phase 1 flagellin"/>
    <property type="match status" value="1"/>
</dbReference>
<name>A0ABU9W2Z2_9MICO</name>
<dbReference type="PANTHER" id="PTHR42792">
    <property type="entry name" value="FLAGELLIN"/>
    <property type="match status" value="1"/>
</dbReference>
<evidence type="ECO:0000313" key="6">
    <source>
        <dbReference type="EMBL" id="MEN1946223.1"/>
    </source>
</evidence>
<keyword evidence="6" id="KW-0282">Flagellum</keyword>
<dbReference type="InterPro" id="IPR013384">
    <property type="entry name" value="Flagell_FlgL"/>
</dbReference>
<evidence type="ECO:0000259" key="5">
    <source>
        <dbReference type="Pfam" id="PF00700"/>
    </source>
</evidence>